<dbReference type="AlphaFoldDB" id="A0AAV7MP32"/>
<evidence type="ECO:0000313" key="2">
    <source>
        <dbReference type="EMBL" id="KAJ1105116.1"/>
    </source>
</evidence>
<sequence>MTVPVPKEPVVQEMGQGQFNQAVRDQTKLETLPHHAEQGLEQVTTETETKTIELYPVVNEMNSESDPEEENGARTKLVEAEDHWPRRTERGKVSLPKERVLGLIAEETGSSDLSENEHEGVALRRSKRTGMSRPRYSSPE</sequence>
<comment type="caution">
    <text evidence="2">The sequence shown here is derived from an EMBL/GenBank/DDBJ whole genome shotgun (WGS) entry which is preliminary data.</text>
</comment>
<accession>A0AAV7MP32</accession>
<dbReference type="Proteomes" id="UP001066276">
    <property type="component" value="Chromosome 9"/>
</dbReference>
<organism evidence="2 3">
    <name type="scientific">Pleurodeles waltl</name>
    <name type="common">Iberian ribbed newt</name>
    <dbReference type="NCBI Taxonomy" id="8319"/>
    <lineage>
        <taxon>Eukaryota</taxon>
        <taxon>Metazoa</taxon>
        <taxon>Chordata</taxon>
        <taxon>Craniata</taxon>
        <taxon>Vertebrata</taxon>
        <taxon>Euteleostomi</taxon>
        <taxon>Amphibia</taxon>
        <taxon>Batrachia</taxon>
        <taxon>Caudata</taxon>
        <taxon>Salamandroidea</taxon>
        <taxon>Salamandridae</taxon>
        <taxon>Pleurodelinae</taxon>
        <taxon>Pleurodeles</taxon>
    </lineage>
</organism>
<gene>
    <name evidence="2" type="ORF">NDU88_002524</name>
</gene>
<name>A0AAV7MP32_PLEWA</name>
<proteinExistence type="predicted"/>
<evidence type="ECO:0000313" key="3">
    <source>
        <dbReference type="Proteomes" id="UP001066276"/>
    </source>
</evidence>
<feature type="region of interest" description="Disordered" evidence="1">
    <location>
        <begin position="106"/>
        <end position="140"/>
    </location>
</feature>
<protein>
    <submittedName>
        <fullName evidence="2">Uncharacterized protein</fullName>
    </submittedName>
</protein>
<evidence type="ECO:0000256" key="1">
    <source>
        <dbReference type="SAM" id="MobiDB-lite"/>
    </source>
</evidence>
<keyword evidence="3" id="KW-1185">Reference proteome</keyword>
<reference evidence="2" key="1">
    <citation type="journal article" date="2022" name="bioRxiv">
        <title>Sequencing and chromosome-scale assembly of the giantPleurodeles waltlgenome.</title>
        <authorList>
            <person name="Brown T."/>
            <person name="Elewa A."/>
            <person name="Iarovenko S."/>
            <person name="Subramanian E."/>
            <person name="Araus A.J."/>
            <person name="Petzold A."/>
            <person name="Susuki M."/>
            <person name="Suzuki K.-i.T."/>
            <person name="Hayashi T."/>
            <person name="Toyoda A."/>
            <person name="Oliveira C."/>
            <person name="Osipova E."/>
            <person name="Leigh N.D."/>
            <person name="Simon A."/>
            <person name="Yun M.H."/>
        </authorList>
    </citation>
    <scope>NUCLEOTIDE SEQUENCE</scope>
    <source>
        <strain evidence="2">20211129_DDA</strain>
        <tissue evidence="2">Liver</tissue>
    </source>
</reference>
<dbReference type="EMBL" id="JANPWB010000013">
    <property type="protein sequence ID" value="KAJ1105116.1"/>
    <property type="molecule type" value="Genomic_DNA"/>
</dbReference>